<evidence type="ECO:0000313" key="3">
    <source>
        <dbReference type="Proteomes" id="UP000756921"/>
    </source>
</evidence>
<name>A0A9P6GI45_9PLEO</name>
<sequence>MVTAVRGDVDIAQAPSASQHSVCNPRKRALTTAAALEPACRSDWRLRVNTAVSKLNSHRRGGCLVRRIQTEDNVELARLNARSPTGSWIFAARLQPPSGVDASSPLLSSPLLRSPRLSPTPLDSSSTRLGKRPPPPPWQRKGTWVGGGCGAALFKLSLPCAWLARHEDSNRARIAICRAAFINRECRSRCVDECRAGSALGMGAIP</sequence>
<comment type="caution">
    <text evidence="2">The sequence shown here is derived from an EMBL/GenBank/DDBJ whole genome shotgun (WGS) entry which is preliminary data.</text>
</comment>
<gene>
    <name evidence="2" type="ORF">PMIN01_07006</name>
</gene>
<feature type="compositionally biased region" description="Low complexity" evidence="1">
    <location>
        <begin position="111"/>
        <end position="128"/>
    </location>
</feature>
<protein>
    <submittedName>
        <fullName evidence="2">Uncharacterized protein</fullName>
    </submittedName>
</protein>
<organism evidence="2 3">
    <name type="scientific">Paraphaeosphaeria minitans</name>
    <dbReference type="NCBI Taxonomy" id="565426"/>
    <lineage>
        <taxon>Eukaryota</taxon>
        <taxon>Fungi</taxon>
        <taxon>Dikarya</taxon>
        <taxon>Ascomycota</taxon>
        <taxon>Pezizomycotina</taxon>
        <taxon>Dothideomycetes</taxon>
        <taxon>Pleosporomycetidae</taxon>
        <taxon>Pleosporales</taxon>
        <taxon>Massarineae</taxon>
        <taxon>Didymosphaeriaceae</taxon>
        <taxon>Paraphaeosphaeria</taxon>
    </lineage>
</organism>
<dbReference type="EMBL" id="WJXW01000006">
    <property type="protein sequence ID" value="KAF9735601.1"/>
    <property type="molecule type" value="Genomic_DNA"/>
</dbReference>
<keyword evidence="3" id="KW-1185">Reference proteome</keyword>
<reference evidence="2" key="1">
    <citation type="journal article" date="2020" name="Mol. Plant Microbe Interact.">
        <title>Genome Sequence of the Biocontrol Agent Coniothyrium minitans strain Conio (IMI 134523).</title>
        <authorList>
            <person name="Patel D."/>
            <person name="Shittu T.A."/>
            <person name="Baroncelli R."/>
            <person name="Muthumeenakshi S."/>
            <person name="Osborne T.H."/>
            <person name="Janganan T.K."/>
            <person name="Sreenivasaprasad S."/>
        </authorList>
    </citation>
    <scope>NUCLEOTIDE SEQUENCE</scope>
    <source>
        <strain evidence="2">Conio</strain>
    </source>
</reference>
<accession>A0A9P6GI45</accession>
<feature type="region of interest" description="Disordered" evidence="1">
    <location>
        <begin position="111"/>
        <end position="141"/>
    </location>
</feature>
<proteinExistence type="predicted"/>
<dbReference type="AlphaFoldDB" id="A0A9P6GI45"/>
<evidence type="ECO:0000313" key="2">
    <source>
        <dbReference type="EMBL" id="KAF9735601.1"/>
    </source>
</evidence>
<dbReference type="Proteomes" id="UP000756921">
    <property type="component" value="Unassembled WGS sequence"/>
</dbReference>
<evidence type="ECO:0000256" key="1">
    <source>
        <dbReference type="SAM" id="MobiDB-lite"/>
    </source>
</evidence>